<feature type="signal peptide" evidence="13">
    <location>
        <begin position="1"/>
        <end position="23"/>
    </location>
</feature>
<evidence type="ECO:0000256" key="8">
    <source>
        <dbReference type="ARBA" id="ARBA00022989"/>
    </source>
</evidence>
<evidence type="ECO:0000256" key="3">
    <source>
        <dbReference type="ARBA" id="ARBA00013657"/>
    </source>
</evidence>
<keyword evidence="7" id="KW-0653">Protein transport</keyword>
<comment type="function">
    <text evidence="11">Involved in protein export. Participates in an early event of protein translocation across the chloroplast thylakoid membrane.</text>
</comment>
<keyword evidence="14" id="KW-0934">Plastid</keyword>
<geneLocation type="plastid" evidence="14"/>
<name>A0A4D6WY04_9FLOR</name>
<reference evidence="14" key="2">
    <citation type="submission" date="2019-04" db="EMBL/GenBank/DDBJ databases">
        <authorList>
            <person name="Pasella M."/>
        </authorList>
    </citation>
    <scope>NUCLEOTIDE SEQUENCE</scope>
    <source>
        <strain evidence="14">HV05551</strain>
    </source>
</reference>
<accession>A0A4D6WY04</accession>
<keyword evidence="10 12" id="KW-0472">Membrane</keyword>
<reference evidence="14" key="1">
    <citation type="journal article" date="2019" name="Mol. Phylogenet. Evol.">
        <title>Morphological evolution and classification of the red algal order Ceramiales inferred using plastid phylogenomics.</title>
        <authorList>
            <person name="Diaz-Tapia P."/>
            <person name="Pasella M.M."/>
            <person name="Verbruggen H."/>
            <person name="Maggs C.A."/>
        </authorList>
    </citation>
    <scope>NUCLEOTIDE SEQUENCE</scope>
    <source>
        <strain evidence="14">HV05551</strain>
    </source>
</reference>
<evidence type="ECO:0000256" key="2">
    <source>
        <dbReference type="ARBA" id="ARBA00008445"/>
    </source>
</evidence>
<protein>
    <recommendedName>
        <fullName evidence="4">Probable protein-export membrane protein SecG</fullName>
    </recommendedName>
    <alternativeName>
        <fullName evidence="3">Probable protein-export membrane protein secG</fullName>
    </alternativeName>
</protein>
<evidence type="ECO:0000256" key="12">
    <source>
        <dbReference type="SAM" id="Phobius"/>
    </source>
</evidence>
<dbReference type="EMBL" id="MK814680">
    <property type="protein sequence ID" value="QCI07260.1"/>
    <property type="molecule type" value="Genomic_DNA"/>
</dbReference>
<proteinExistence type="inferred from homology"/>
<feature type="chain" id="PRO_5020041046" description="Probable protein-export membrane protein SecG" evidence="13">
    <location>
        <begin position="24"/>
        <end position="70"/>
    </location>
</feature>
<evidence type="ECO:0000256" key="11">
    <source>
        <dbReference type="ARBA" id="ARBA00025638"/>
    </source>
</evidence>
<evidence type="ECO:0000256" key="1">
    <source>
        <dbReference type="ARBA" id="ARBA00004141"/>
    </source>
</evidence>
<keyword evidence="5" id="KW-0813">Transport</keyword>
<evidence type="ECO:0000256" key="9">
    <source>
        <dbReference type="ARBA" id="ARBA00023010"/>
    </source>
</evidence>
<keyword evidence="13" id="KW-0732">Signal</keyword>
<feature type="transmembrane region" description="Helical" evidence="12">
    <location>
        <begin position="47"/>
        <end position="69"/>
    </location>
</feature>
<dbReference type="InterPro" id="IPR004692">
    <property type="entry name" value="SecG"/>
</dbReference>
<comment type="similarity">
    <text evidence="2">Belongs to the SecG family.</text>
</comment>
<evidence type="ECO:0000256" key="6">
    <source>
        <dbReference type="ARBA" id="ARBA00022692"/>
    </source>
</evidence>
<keyword evidence="6 12" id="KW-0812">Transmembrane</keyword>
<evidence type="ECO:0000256" key="10">
    <source>
        <dbReference type="ARBA" id="ARBA00023136"/>
    </source>
</evidence>
<evidence type="ECO:0000313" key="14">
    <source>
        <dbReference type="EMBL" id="QCI07260.1"/>
    </source>
</evidence>
<dbReference type="GO" id="GO:0016020">
    <property type="term" value="C:membrane"/>
    <property type="evidence" value="ECO:0007669"/>
    <property type="project" value="UniProtKB-SubCell"/>
</dbReference>
<dbReference type="GO" id="GO:0015450">
    <property type="term" value="F:protein-transporting ATPase activity"/>
    <property type="evidence" value="ECO:0007669"/>
    <property type="project" value="InterPro"/>
</dbReference>
<organism evidence="14">
    <name type="scientific">Hypnea pannosa</name>
    <dbReference type="NCBI Taxonomy" id="105607"/>
    <lineage>
        <taxon>Eukaryota</taxon>
        <taxon>Rhodophyta</taxon>
        <taxon>Florideophyceae</taxon>
        <taxon>Rhodymeniophycidae</taxon>
        <taxon>Gigartinales</taxon>
        <taxon>Hypneaceae</taxon>
        <taxon>Hypnea</taxon>
    </lineage>
</organism>
<dbReference type="Pfam" id="PF03840">
    <property type="entry name" value="SecG"/>
    <property type="match status" value="1"/>
</dbReference>
<evidence type="ECO:0000256" key="4">
    <source>
        <dbReference type="ARBA" id="ARBA00015435"/>
    </source>
</evidence>
<keyword evidence="9" id="KW-0811">Translocation</keyword>
<dbReference type="GO" id="GO:0009306">
    <property type="term" value="P:protein secretion"/>
    <property type="evidence" value="ECO:0007669"/>
    <property type="project" value="InterPro"/>
</dbReference>
<evidence type="ECO:0000256" key="5">
    <source>
        <dbReference type="ARBA" id="ARBA00022448"/>
    </source>
</evidence>
<gene>
    <name evidence="14" type="primary">secg</name>
</gene>
<comment type="subcellular location">
    <subcellularLocation>
        <location evidence="1">Membrane</location>
        <topology evidence="1">Multi-pass membrane protein</topology>
    </subcellularLocation>
</comment>
<dbReference type="AlphaFoldDB" id="A0A4D6WY04"/>
<evidence type="ECO:0000256" key="7">
    <source>
        <dbReference type="ARBA" id="ARBA00022927"/>
    </source>
</evidence>
<evidence type="ECO:0000256" key="13">
    <source>
        <dbReference type="SAM" id="SignalP"/>
    </source>
</evidence>
<keyword evidence="8 12" id="KW-1133">Transmembrane helix</keyword>
<dbReference type="NCBIfam" id="TIGR00810">
    <property type="entry name" value="secG"/>
    <property type="match status" value="1"/>
</dbReference>
<sequence length="70" mass="8196">MRFIWYLISIIIICLVLVNNPKANNLSNFGKQLNTLNLTRSTQQSLNWLIAVNVILFFLFTIFSLLFIYV</sequence>